<comment type="caution">
    <text evidence="1">The sequence shown here is derived from an EMBL/GenBank/DDBJ whole genome shotgun (WGS) entry which is preliminary data.</text>
</comment>
<evidence type="ECO:0000313" key="1">
    <source>
        <dbReference type="EMBL" id="NBI35061.1"/>
    </source>
</evidence>
<dbReference type="AlphaFoldDB" id="A0A7C9JE63"/>
<dbReference type="PANTHER" id="PTHR34374:SF1">
    <property type="entry name" value="LARGE RIBOSOMAL RNA SUBUNIT ACCUMULATION PROTEIN YCED HOMOLOG 1, CHLOROPLASTIC"/>
    <property type="match status" value="1"/>
</dbReference>
<sequence>MDTTLRIPVPYELFSPTETAHFEGHADLGVLAAGPDEYVFAEPLSYAVDFTNTGDAVLVAGTVDGVATTACARCLEPVEVPLRGSVEGYFLLAPDAASQEGMEGDEFDVLPADKVIDLEPLIVAALLVEVPLVPLCADDCKGICPECGANRNVEQCACGTAVADDAPYIMADGRPNPFAALKDFPFGKQE</sequence>
<dbReference type="EMBL" id="QWKH01000070">
    <property type="protein sequence ID" value="NBI35061.1"/>
    <property type="molecule type" value="Genomic_DNA"/>
</dbReference>
<dbReference type="Pfam" id="PF02620">
    <property type="entry name" value="YceD"/>
    <property type="match status" value="1"/>
</dbReference>
<accession>A0A7C9JE63</accession>
<organism evidence="1">
    <name type="scientific">Muribaculaceae bacterium Z82</name>
    <dbReference type="NCBI Taxonomy" id="2304548"/>
    <lineage>
        <taxon>Bacteria</taxon>
        <taxon>Pseudomonadati</taxon>
        <taxon>Bacteroidota</taxon>
        <taxon>Bacteroidia</taxon>
        <taxon>Bacteroidales</taxon>
        <taxon>Muribaculaceae</taxon>
    </lineage>
</organism>
<name>A0A7C9JE63_9BACT</name>
<protein>
    <submittedName>
        <fullName evidence="1">DUF177 domain-containing protein</fullName>
    </submittedName>
</protein>
<reference evidence="1" key="1">
    <citation type="submission" date="2018-08" db="EMBL/GenBank/DDBJ databases">
        <title>Murine metabolic-syndrome-specific gut microbial biobank.</title>
        <authorList>
            <person name="Liu C."/>
        </authorList>
    </citation>
    <scope>NUCLEOTIDE SEQUENCE [LARGE SCALE GENOMIC DNA]</scope>
    <source>
        <strain evidence="1">Z82</strain>
    </source>
</reference>
<proteinExistence type="predicted"/>
<gene>
    <name evidence="1" type="ORF">D1639_08490</name>
</gene>
<dbReference type="PANTHER" id="PTHR34374">
    <property type="entry name" value="LARGE RIBOSOMAL RNA SUBUNIT ACCUMULATION PROTEIN YCED HOMOLOG 1, CHLOROPLASTIC"/>
    <property type="match status" value="1"/>
</dbReference>
<dbReference type="InterPro" id="IPR003772">
    <property type="entry name" value="YceD"/>
</dbReference>